<keyword evidence="2" id="KW-1185">Reference proteome</keyword>
<sequence length="246" mass="27224">MVIPRLALPAAGNKLCSPPISLLACRSLTETGYGCSMLFVALFLTAADLPAFDQVAILQRCAEEHGSNVDGQFGCLKEEMEDHHQFRLLWTHDRPENRAGYRQCLARHWEEGEQPDWGMANFCAERATNPQAEALESGGAFNVKAAAAFCVHEGKERMVSPDGSRREIENAECLSDQAAGHRGFRLMRAQIGKEASGLDAPALDYCYQNWIKDKADEGGSDWNMANFCAHQQYSARLLLNELKSGQ</sequence>
<reference evidence="1 2" key="1">
    <citation type="journal article" date="2002" name="Int. J. Syst. Evol. Microbiol.">
        <title>Sphingopyxis witflariensis sp. nov., isolated from activated sludge.</title>
        <authorList>
            <person name="Kampfer P."/>
            <person name="Witzenberger R."/>
            <person name="Denner E.B."/>
            <person name="Busse H.J."/>
            <person name="Neef A."/>
        </authorList>
    </citation>
    <scope>NUCLEOTIDE SEQUENCE [LARGE SCALE GENOMIC DNA]</scope>
    <source>
        <strain evidence="1 2">DSM 14551</strain>
    </source>
</reference>
<dbReference type="EMBL" id="NISJ01000002">
    <property type="protein sequence ID" value="OWQ99970.1"/>
    <property type="molecule type" value="Genomic_DNA"/>
</dbReference>
<organism evidence="1 2">
    <name type="scientific">Sphingopyxis witflariensis</name>
    <dbReference type="NCBI Taxonomy" id="173675"/>
    <lineage>
        <taxon>Bacteria</taxon>
        <taxon>Pseudomonadati</taxon>
        <taxon>Pseudomonadota</taxon>
        <taxon>Alphaproteobacteria</taxon>
        <taxon>Sphingomonadales</taxon>
        <taxon>Sphingomonadaceae</taxon>
        <taxon>Sphingopyxis</taxon>
    </lineage>
</organism>
<dbReference type="Proteomes" id="UP000197097">
    <property type="component" value="Unassembled WGS sequence"/>
</dbReference>
<proteinExistence type="predicted"/>
<gene>
    <name evidence="1" type="ORF">CDQ91_04040</name>
</gene>
<evidence type="ECO:0000313" key="1">
    <source>
        <dbReference type="EMBL" id="OWQ99970.1"/>
    </source>
</evidence>
<dbReference type="PROSITE" id="PS51257">
    <property type="entry name" value="PROKAR_LIPOPROTEIN"/>
    <property type="match status" value="1"/>
</dbReference>
<protein>
    <submittedName>
        <fullName evidence="1">Uncharacterized protein</fullName>
    </submittedName>
</protein>
<comment type="caution">
    <text evidence="1">The sequence shown here is derived from an EMBL/GenBank/DDBJ whole genome shotgun (WGS) entry which is preliminary data.</text>
</comment>
<accession>A0A246K346</accession>
<name>A0A246K346_9SPHN</name>
<evidence type="ECO:0000313" key="2">
    <source>
        <dbReference type="Proteomes" id="UP000197097"/>
    </source>
</evidence>
<dbReference type="AlphaFoldDB" id="A0A246K346"/>